<protein>
    <submittedName>
        <fullName evidence="5">Uncharacterized protein</fullName>
    </submittedName>
</protein>
<dbReference type="InterPro" id="IPR032466">
    <property type="entry name" value="Metal_Hydrolase"/>
</dbReference>
<evidence type="ECO:0000256" key="2">
    <source>
        <dbReference type="ARBA" id="ARBA00022722"/>
    </source>
</evidence>
<dbReference type="PANTHER" id="PTHR10060">
    <property type="entry name" value="TATD FAMILY DEOXYRIBONUCLEASE"/>
    <property type="match status" value="1"/>
</dbReference>
<dbReference type="Pfam" id="PF01026">
    <property type="entry name" value="TatD_DNase"/>
    <property type="match status" value="1"/>
</dbReference>
<dbReference type="EMBL" id="CANTUO010000001">
    <property type="protein sequence ID" value="CAI5755523.1"/>
    <property type="molecule type" value="Genomic_DNA"/>
</dbReference>
<keyword evidence="2" id="KW-0540">Nuclease</keyword>
<dbReference type="PROSITE" id="PS01091">
    <property type="entry name" value="TATD_3"/>
    <property type="match status" value="1"/>
</dbReference>
<dbReference type="GO" id="GO:0008296">
    <property type="term" value="F:3'-5'-DNA exonuclease activity"/>
    <property type="evidence" value="ECO:0007669"/>
    <property type="project" value="TreeGrafter"/>
</dbReference>
<dbReference type="OrthoDB" id="6079689at2759"/>
<dbReference type="Proteomes" id="UP001152885">
    <property type="component" value="Unassembled WGS sequence"/>
</dbReference>
<organism evidence="5 6">
    <name type="scientific">Candida verbasci</name>
    <dbReference type="NCBI Taxonomy" id="1227364"/>
    <lineage>
        <taxon>Eukaryota</taxon>
        <taxon>Fungi</taxon>
        <taxon>Dikarya</taxon>
        <taxon>Ascomycota</taxon>
        <taxon>Saccharomycotina</taxon>
        <taxon>Pichiomycetes</taxon>
        <taxon>Debaryomycetaceae</taxon>
        <taxon>Candida/Lodderomyces clade</taxon>
        <taxon>Candida</taxon>
    </lineage>
</organism>
<name>A0A9W4TR51_9ASCO</name>
<gene>
    <name evidence="5" type="ORF">CANVERA_P0039</name>
</gene>
<accession>A0A9W4TR51</accession>
<keyword evidence="4" id="KW-0378">Hydrolase</keyword>
<dbReference type="GO" id="GO:0046872">
    <property type="term" value="F:metal ion binding"/>
    <property type="evidence" value="ECO:0007669"/>
    <property type="project" value="UniProtKB-KW"/>
</dbReference>
<dbReference type="Gene3D" id="3.20.20.140">
    <property type="entry name" value="Metal-dependent hydrolases"/>
    <property type="match status" value="1"/>
</dbReference>
<dbReference type="SUPFAM" id="SSF51556">
    <property type="entry name" value="Metallo-dependent hydrolases"/>
    <property type="match status" value="1"/>
</dbReference>
<dbReference type="AlphaFoldDB" id="A0A9W4TR51"/>
<evidence type="ECO:0000256" key="4">
    <source>
        <dbReference type="ARBA" id="ARBA00022801"/>
    </source>
</evidence>
<evidence type="ECO:0000256" key="3">
    <source>
        <dbReference type="ARBA" id="ARBA00022723"/>
    </source>
</evidence>
<comment type="caution">
    <text evidence="5">The sequence shown here is derived from an EMBL/GenBank/DDBJ whole genome shotgun (WGS) entry which is preliminary data.</text>
</comment>
<dbReference type="GO" id="GO:0005829">
    <property type="term" value="C:cytosol"/>
    <property type="evidence" value="ECO:0007669"/>
    <property type="project" value="TreeGrafter"/>
</dbReference>
<dbReference type="InterPro" id="IPR018228">
    <property type="entry name" value="DNase_TatD-rel_CS"/>
</dbReference>
<dbReference type="InterPro" id="IPR050891">
    <property type="entry name" value="TatD-type_Hydrolase"/>
</dbReference>
<evidence type="ECO:0000313" key="6">
    <source>
        <dbReference type="Proteomes" id="UP001152885"/>
    </source>
</evidence>
<evidence type="ECO:0000256" key="1">
    <source>
        <dbReference type="ARBA" id="ARBA00009275"/>
    </source>
</evidence>
<sequence>MSRWKPRYYDIGVNFSDSMFQGYYHGSSTRKHPCDIPAIIERAHLFNVDKMLITASTIQESKDHFDLVAQWPDRFKSTAGVHPCSVSSEFYKDGKLDNVDEKLNTLLEIIEDGIAKDYIRAFGEIGLDYDRLHYSSKEQQVEMFKKQLDLYGKLSKKLPLFLHMRSCCDDFINILNPYIESGIIERGNGVVHSFTGTETDLENLLKLGFFISINGCSLKTEENCAVAAKIPIDKLLIETDSPWCEVRKSHASYKYTTSYPSQFYPIIESNALLNHKQFKLGDTLPFPMIKNDHYNKYQEFIKNTEGDYDKSIGFLSPPMIKSRNEPVNVGMIAEILCRIHNITEPKDVENFIDTIYNNSCKLF</sequence>
<comment type="similarity">
    <text evidence="1">Belongs to the metallo-dependent hydrolases superfamily. TatD-type hydrolase family.</text>
</comment>
<dbReference type="PANTHER" id="PTHR10060:SF15">
    <property type="entry name" value="DEOXYRIBONUCLEASE TATDN1"/>
    <property type="match status" value="1"/>
</dbReference>
<dbReference type="InterPro" id="IPR001130">
    <property type="entry name" value="TatD-like"/>
</dbReference>
<keyword evidence="3" id="KW-0479">Metal-binding</keyword>
<evidence type="ECO:0000313" key="5">
    <source>
        <dbReference type="EMBL" id="CAI5755523.1"/>
    </source>
</evidence>
<dbReference type="CDD" id="cd01310">
    <property type="entry name" value="TatD_DNAse"/>
    <property type="match status" value="1"/>
</dbReference>
<reference evidence="5" key="1">
    <citation type="submission" date="2022-12" db="EMBL/GenBank/DDBJ databases">
        <authorList>
            <person name="Brejova B."/>
        </authorList>
    </citation>
    <scope>NUCLEOTIDE SEQUENCE</scope>
</reference>
<keyword evidence="6" id="KW-1185">Reference proteome</keyword>
<proteinExistence type="inferred from homology"/>